<evidence type="ECO:0000313" key="3">
    <source>
        <dbReference type="EMBL" id="GJT12855.1"/>
    </source>
</evidence>
<dbReference type="CDD" id="cd00303">
    <property type="entry name" value="retropepsin_like"/>
    <property type="match status" value="1"/>
</dbReference>
<organism evidence="3 4">
    <name type="scientific">Tanacetum coccineum</name>
    <dbReference type="NCBI Taxonomy" id="301880"/>
    <lineage>
        <taxon>Eukaryota</taxon>
        <taxon>Viridiplantae</taxon>
        <taxon>Streptophyta</taxon>
        <taxon>Embryophyta</taxon>
        <taxon>Tracheophyta</taxon>
        <taxon>Spermatophyta</taxon>
        <taxon>Magnoliopsida</taxon>
        <taxon>eudicotyledons</taxon>
        <taxon>Gunneridae</taxon>
        <taxon>Pentapetalae</taxon>
        <taxon>asterids</taxon>
        <taxon>campanulids</taxon>
        <taxon>Asterales</taxon>
        <taxon>Asteraceae</taxon>
        <taxon>Asteroideae</taxon>
        <taxon>Anthemideae</taxon>
        <taxon>Anthemidinae</taxon>
        <taxon>Tanacetum</taxon>
    </lineage>
</organism>
<feature type="domain" description="Retrotransposon gag" evidence="2">
    <location>
        <begin position="286"/>
        <end position="358"/>
    </location>
</feature>
<evidence type="ECO:0000256" key="1">
    <source>
        <dbReference type="SAM" id="MobiDB-lite"/>
    </source>
</evidence>
<dbReference type="PANTHER" id="PTHR33067:SF9">
    <property type="entry name" value="RNA-DIRECTED DNA POLYMERASE"/>
    <property type="match status" value="1"/>
</dbReference>
<feature type="compositionally biased region" description="Basic and acidic residues" evidence="1">
    <location>
        <begin position="704"/>
        <end position="722"/>
    </location>
</feature>
<dbReference type="Gene3D" id="2.40.70.10">
    <property type="entry name" value="Acid Proteases"/>
    <property type="match status" value="2"/>
</dbReference>
<dbReference type="EMBL" id="BQNB010013182">
    <property type="protein sequence ID" value="GJT12855.1"/>
    <property type="molecule type" value="Genomic_DNA"/>
</dbReference>
<dbReference type="Pfam" id="PF03732">
    <property type="entry name" value="Retrotrans_gag"/>
    <property type="match status" value="1"/>
</dbReference>
<evidence type="ECO:0000259" key="2">
    <source>
        <dbReference type="Pfam" id="PF03732"/>
    </source>
</evidence>
<name>A0ABQ5BDC4_9ASTR</name>
<evidence type="ECO:0000313" key="4">
    <source>
        <dbReference type="Proteomes" id="UP001151760"/>
    </source>
</evidence>
<sequence>MGTMWCRCDPTPSGESLSEAWTRFKDLLQKVPHHGIDLWLQVKIFYDHVNPATRRTIDQSAGDGTKSYPVGIIKNVEVHIGKVKLLEDFYVIDMEKDPETPLLVGRGFLVTASAVIDCKKAKIAPYTPRPSTDDIGAWPPYYAKKDFMDYHLPKDWEMARDAELNPFEDDLVFRKMCITRSSTKELLLPFDNPEQIFHSRRRLFDTPSLIESNSPEFDHNFDIEEQSEEEGRETMTETMEQYMSKTRGDYGGSEHEDANVHIEKVLEIVDLFHIPKITQDQIMLRAFPVFLTGAASRWLRNQPSGSITTWEVLKTKFLNKYCPPTRTVKKMKEINNFQQEPDESLFRAWERFKELLMKSCKKEGLEACPALRRQTLDQVKSVSTAKADFSKIHRIRCGPYAVLGIQHKSILSETVPFPRRLQNFGYDDWREAQDVKILDAYDHTLPQKEKDPGSFTLPCFIHNICFDKALVGLGASVSVMPFSTYTNLGLGILSHTRLTIELADRTIKQPRGIAKNALVRIGKFIFPIDFIILDIPEDDDVPLILERPLLSTAHSKIDVFKRKITLRVGEEKLIFKSIKLATSIIKRVFMIKSLDSKTKLLGEGDESFDPTYVIMDGCWVLGEDCKKARILKLNEEILEDFIMTSYRPYPIKEGYGVYVTNVHQDHKGSRINTRLEKSDYGNPLNTATDSFFKAHDEHDIEEGNELRQMKRKEDNKNDEHPK</sequence>
<proteinExistence type="predicted"/>
<comment type="caution">
    <text evidence="3">The sequence shown here is derived from an EMBL/GenBank/DDBJ whole genome shotgun (WGS) entry which is preliminary data.</text>
</comment>
<accession>A0ABQ5BDC4</accession>
<gene>
    <name evidence="3" type="ORF">Tco_0859897</name>
</gene>
<feature type="region of interest" description="Disordered" evidence="1">
    <location>
        <begin position="672"/>
        <end position="722"/>
    </location>
</feature>
<dbReference type="InterPro" id="IPR021109">
    <property type="entry name" value="Peptidase_aspartic_dom_sf"/>
</dbReference>
<protein>
    <recommendedName>
        <fullName evidence="2">Retrotransposon gag domain-containing protein</fullName>
    </recommendedName>
</protein>
<dbReference type="Proteomes" id="UP001151760">
    <property type="component" value="Unassembled WGS sequence"/>
</dbReference>
<reference evidence="3" key="1">
    <citation type="journal article" date="2022" name="Int. J. Mol. Sci.">
        <title>Draft Genome of Tanacetum Coccineum: Genomic Comparison of Closely Related Tanacetum-Family Plants.</title>
        <authorList>
            <person name="Yamashiro T."/>
            <person name="Shiraishi A."/>
            <person name="Nakayama K."/>
            <person name="Satake H."/>
        </authorList>
    </citation>
    <scope>NUCLEOTIDE SEQUENCE</scope>
</reference>
<keyword evidence="4" id="KW-1185">Reference proteome</keyword>
<dbReference type="PANTHER" id="PTHR33067">
    <property type="entry name" value="RNA-DIRECTED DNA POLYMERASE-RELATED"/>
    <property type="match status" value="1"/>
</dbReference>
<dbReference type="InterPro" id="IPR005162">
    <property type="entry name" value="Retrotrans_gag_dom"/>
</dbReference>
<reference evidence="3" key="2">
    <citation type="submission" date="2022-01" db="EMBL/GenBank/DDBJ databases">
        <authorList>
            <person name="Yamashiro T."/>
            <person name="Shiraishi A."/>
            <person name="Satake H."/>
            <person name="Nakayama K."/>
        </authorList>
    </citation>
    <scope>NUCLEOTIDE SEQUENCE</scope>
</reference>